<dbReference type="FunFam" id="3.40.720.10:FF:000017">
    <property type="entry name" value="Predicted protein"/>
    <property type="match status" value="1"/>
</dbReference>
<sequence length="691" mass="80047">MAHCMTSKSVLTRPKNYLILLSLITFIVIISLSYNQSGGYYIDQIFLAIESEDDYLQLNMSESSDYDYYKTLNNTISYRSDYGEAHDETTCDFPQFDPFDPDVVKFAKLDMPKLSCDGGLPDLTYLKGNLLIVNKTKVQEMFSAYNVVCKYRDVLRKSNKDTLFEYSAVRQQFSDSIKLPPNAEFLMVTCEGTGTNRSSWWTSTETEMLSKTYYQLIPKLDNLLETEDLRLRKRLVESSPKETINVIMLGFDGVSRYQFIRAMNKTYNLLVKDFQSFDMTMHSQVGRNTFPNFLGLFTGGSEKETRTWWKNKDRADEFDLLWKDYEKAGYRTLFSEDYPLIGAFIIQSSGFYNVPTAYYNKALTVAMDADKDVWKHGRHCIGNKPEVLFHYDYLKLFLDTFPKRPLFSLLYSTRISHDEITMLRSADDHVYTFLTELQRTGHLQNTLLITFSDHGIRFGPLRYTKLGDVENRTPFAIFTFPPWFLKKYPDVARNLKTNRNRLTTHYDTHATLLDLLYFKGRRDKPLSKSKHGISLLEEIPRNRTCINAAIDQEFCLCGYQNFEKVNANSELSFYLAKVVAIFLNSKIDKRLCHALKISKILSIQRLRVVNSSTKIASSVFRMKVKTVPGEGVFEVVVDSVEKKPGKTWDQLTKDNLKDVKVLEGVDRLNMYHGQSECVDDAKMKLFCYCKN</sequence>
<dbReference type="Gene3D" id="3.40.720.10">
    <property type="entry name" value="Alkaline Phosphatase, subunit A"/>
    <property type="match status" value="1"/>
</dbReference>
<evidence type="ECO:0000313" key="3">
    <source>
        <dbReference type="Proteomes" id="UP001233172"/>
    </source>
</evidence>
<reference evidence="2" key="1">
    <citation type="journal article" date="2023" name="PLoS Negl. Trop. Dis.">
        <title>A genome sequence for Biomphalaria pfeifferi, the major vector snail for the human-infecting parasite Schistosoma mansoni.</title>
        <authorList>
            <person name="Bu L."/>
            <person name="Lu L."/>
            <person name="Laidemitt M.R."/>
            <person name="Zhang S.M."/>
            <person name="Mutuku M."/>
            <person name="Mkoji G."/>
            <person name="Steinauer M."/>
            <person name="Loker E.S."/>
        </authorList>
    </citation>
    <scope>NUCLEOTIDE SEQUENCE</scope>
    <source>
        <strain evidence="2">KasaAsao</strain>
    </source>
</reference>
<dbReference type="InterPro" id="IPR017850">
    <property type="entry name" value="Alkaline_phosphatase_core_sf"/>
</dbReference>
<dbReference type="GO" id="GO:0005615">
    <property type="term" value="C:extracellular space"/>
    <property type="evidence" value="ECO:0007669"/>
    <property type="project" value="TreeGrafter"/>
</dbReference>
<dbReference type="InterPro" id="IPR004245">
    <property type="entry name" value="DUF229"/>
</dbReference>
<organism evidence="2 3">
    <name type="scientific">Biomphalaria pfeifferi</name>
    <name type="common">Bloodfluke planorb</name>
    <name type="synonym">Freshwater snail</name>
    <dbReference type="NCBI Taxonomy" id="112525"/>
    <lineage>
        <taxon>Eukaryota</taxon>
        <taxon>Metazoa</taxon>
        <taxon>Spiralia</taxon>
        <taxon>Lophotrochozoa</taxon>
        <taxon>Mollusca</taxon>
        <taxon>Gastropoda</taxon>
        <taxon>Heterobranchia</taxon>
        <taxon>Euthyneura</taxon>
        <taxon>Panpulmonata</taxon>
        <taxon>Hygrophila</taxon>
        <taxon>Lymnaeoidea</taxon>
        <taxon>Planorbidae</taxon>
        <taxon>Biomphalaria</taxon>
    </lineage>
</organism>
<name>A0AAD8B353_BIOPF</name>
<protein>
    <submittedName>
        <fullName evidence="2">Uncharacterized protein</fullName>
    </submittedName>
</protein>
<keyword evidence="1" id="KW-0812">Transmembrane</keyword>
<evidence type="ECO:0000313" key="2">
    <source>
        <dbReference type="EMBL" id="KAK0047188.1"/>
    </source>
</evidence>
<reference evidence="2" key="2">
    <citation type="submission" date="2023-04" db="EMBL/GenBank/DDBJ databases">
        <authorList>
            <person name="Bu L."/>
            <person name="Lu L."/>
            <person name="Laidemitt M.R."/>
            <person name="Zhang S.M."/>
            <person name="Mutuku M."/>
            <person name="Mkoji G."/>
            <person name="Steinauer M."/>
            <person name="Loker E.S."/>
        </authorList>
    </citation>
    <scope>NUCLEOTIDE SEQUENCE</scope>
    <source>
        <strain evidence="2">KasaAsao</strain>
        <tissue evidence="2">Whole Snail</tissue>
    </source>
</reference>
<dbReference type="AlphaFoldDB" id="A0AAD8B353"/>
<proteinExistence type="predicted"/>
<dbReference type="Pfam" id="PF02995">
    <property type="entry name" value="DUF229"/>
    <property type="match status" value="1"/>
</dbReference>
<keyword evidence="1" id="KW-1133">Transmembrane helix</keyword>
<keyword evidence="1" id="KW-0472">Membrane</keyword>
<feature type="transmembrane region" description="Helical" evidence="1">
    <location>
        <begin position="17"/>
        <end position="34"/>
    </location>
</feature>
<accession>A0AAD8B353</accession>
<dbReference type="PANTHER" id="PTHR10974">
    <property type="entry name" value="FI08016P-RELATED"/>
    <property type="match status" value="1"/>
</dbReference>
<keyword evidence="3" id="KW-1185">Reference proteome</keyword>
<comment type="caution">
    <text evidence="2">The sequence shown here is derived from an EMBL/GenBank/DDBJ whole genome shotgun (WGS) entry which is preliminary data.</text>
</comment>
<gene>
    <name evidence="2" type="ORF">Bpfe_023319</name>
</gene>
<dbReference type="Proteomes" id="UP001233172">
    <property type="component" value="Unassembled WGS sequence"/>
</dbReference>
<dbReference type="EMBL" id="JASAOG010000154">
    <property type="protein sequence ID" value="KAK0047188.1"/>
    <property type="molecule type" value="Genomic_DNA"/>
</dbReference>
<dbReference type="CDD" id="cd16021">
    <property type="entry name" value="ALP_like"/>
    <property type="match status" value="1"/>
</dbReference>
<dbReference type="SUPFAM" id="SSF53649">
    <property type="entry name" value="Alkaline phosphatase-like"/>
    <property type="match status" value="1"/>
</dbReference>
<evidence type="ECO:0000256" key="1">
    <source>
        <dbReference type="SAM" id="Phobius"/>
    </source>
</evidence>
<dbReference type="PANTHER" id="PTHR10974:SF1">
    <property type="entry name" value="FI08016P-RELATED"/>
    <property type="match status" value="1"/>
</dbReference>